<dbReference type="Gene3D" id="1.25.40.10">
    <property type="entry name" value="Tetratricopeptide repeat domain"/>
    <property type="match status" value="1"/>
</dbReference>
<name>A0A1Z5JBU5_FISSO</name>
<evidence type="ECO:0000256" key="1">
    <source>
        <dbReference type="ARBA" id="ARBA00022737"/>
    </source>
</evidence>
<evidence type="ECO:0000313" key="6">
    <source>
        <dbReference type="EMBL" id="GAX11480.1"/>
    </source>
</evidence>
<dbReference type="InParanoid" id="A0A1Z5JBU5"/>
<dbReference type="SMART" id="SM00028">
    <property type="entry name" value="TPR"/>
    <property type="match status" value="2"/>
</dbReference>
<reference evidence="6 7" key="1">
    <citation type="journal article" date="2015" name="Plant Cell">
        <title>Oil accumulation by the oleaginous diatom Fistulifera solaris as revealed by the genome and transcriptome.</title>
        <authorList>
            <person name="Tanaka T."/>
            <person name="Maeda Y."/>
            <person name="Veluchamy A."/>
            <person name="Tanaka M."/>
            <person name="Abida H."/>
            <person name="Marechal E."/>
            <person name="Bowler C."/>
            <person name="Muto M."/>
            <person name="Sunaga Y."/>
            <person name="Tanaka M."/>
            <person name="Yoshino T."/>
            <person name="Taniguchi T."/>
            <person name="Fukuda Y."/>
            <person name="Nemoto M."/>
            <person name="Matsumoto M."/>
            <person name="Wong P.S."/>
            <person name="Aburatani S."/>
            <person name="Fujibuchi W."/>
        </authorList>
    </citation>
    <scope>NUCLEOTIDE SEQUENCE [LARGE SCALE GENOMIC DNA]</scope>
    <source>
        <strain evidence="6 7">JPCC DA0580</strain>
    </source>
</reference>
<dbReference type="GO" id="GO:0005829">
    <property type="term" value="C:cytosol"/>
    <property type="evidence" value="ECO:0007669"/>
    <property type="project" value="TreeGrafter"/>
</dbReference>
<evidence type="ECO:0000256" key="2">
    <source>
        <dbReference type="ARBA" id="ARBA00022803"/>
    </source>
</evidence>
<dbReference type="Pfam" id="PF14559">
    <property type="entry name" value="TPR_19"/>
    <property type="match status" value="1"/>
</dbReference>
<dbReference type="EMBL" id="BDSP01000041">
    <property type="protein sequence ID" value="GAX11480.1"/>
    <property type="molecule type" value="Genomic_DNA"/>
</dbReference>
<dbReference type="PROSITE" id="PS50005">
    <property type="entry name" value="TPR"/>
    <property type="match status" value="1"/>
</dbReference>
<keyword evidence="2 4" id="KW-0802">TPR repeat</keyword>
<dbReference type="Pfam" id="PF18972">
    <property type="entry name" value="Wheel"/>
    <property type="match status" value="1"/>
</dbReference>
<feature type="repeat" description="TPR" evidence="4">
    <location>
        <begin position="210"/>
        <end position="243"/>
    </location>
</feature>
<sequence>MPDYHIDEKVDQYNDLLSNMSAMKDTIDAEGPRDKTDELLANAIDLAIQQGRGWGPGEKEAYLEKILDDDFIPPLFATSVEEVEKSGLQEAFTSLIYDGETPTRLMLSFRKKGNDAFQNGKRNQVKNLSYFRTALNHYYEAFAWALKIEPLHEGDYAVADTDDPTYNEQELNQERSKICGNIALTHMQLKNWGFVRDESKKALQYDDQNVKAWYRLAKAYQQLQEWEAAGDALDKGLAVEPENPDLLKLQQLLAERIRKARKQRQQRERARAERVSKVKAVWKHASTNKIALGKVPLVSSVEEDEEEETRWHHHMPHSGHLPRQLQDGVDEWVWPCLFLYPSHQHSDFIAQFGESEMLAMRLAEVFPELEEDETETDMPWDHNNEFTCSQLAIYFEIHQTAHDDIIHPEHVQLLKTQGDTMRFYEASRALKGDEGDDIAAIVTAVARKQLHEQRQAWKKKHGSLWAVPPPNTVVRVHPALTLGDILRDERMVVPNFLVTLYIFPEQHPAHAAFIKEHPCVAVLQPKVE</sequence>
<proteinExistence type="inferred from homology"/>
<dbReference type="InterPro" id="IPR044059">
    <property type="entry name" value="Csn1/TTC4_wheel"/>
</dbReference>
<feature type="domain" description="Cns1/TTC4 wheel" evidence="5">
    <location>
        <begin position="331"/>
        <end position="399"/>
    </location>
</feature>
<comment type="caution">
    <text evidence="6">The sequence shown here is derived from an EMBL/GenBank/DDBJ whole genome shotgun (WGS) entry which is preliminary data.</text>
</comment>
<dbReference type="PANTHER" id="PTHR46035:SF1">
    <property type="entry name" value="TETRATRICOPEPTIDE REPEAT PROTEIN 4"/>
    <property type="match status" value="1"/>
</dbReference>
<evidence type="ECO:0000256" key="4">
    <source>
        <dbReference type="PROSITE-ProRule" id="PRU00339"/>
    </source>
</evidence>
<evidence type="ECO:0000313" key="7">
    <source>
        <dbReference type="Proteomes" id="UP000198406"/>
    </source>
</evidence>
<organism evidence="6 7">
    <name type="scientific">Fistulifera solaris</name>
    <name type="common">Oleaginous diatom</name>
    <dbReference type="NCBI Taxonomy" id="1519565"/>
    <lineage>
        <taxon>Eukaryota</taxon>
        <taxon>Sar</taxon>
        <taxon>Stramenopiles</taxon>
        <taxon>Ochrophyta</taxon>
        <taxon>Bacillariophyta</taxon>
        <taxon>Bacillariophyceae</taxon>
        <taxon>Bacillariophycidae</taxon>
        <taxon>Naviculales</taxon>
        <taxon>Naviculaceae</taxon>
        <taxon>Fistulifera</taxon>
    </lineage>
</organism>
<dbReference type="OrthoDB" id="10248838at2759"/>
<comment type="similarity">
    <text evidence="3">Belongs to the TTC4 family.</text>
</comment>
<protein>
    <recommendedName>
        <fullName evidence="5">Cns1/TTC4 wheel domain-containing protein</fullName>
    </recommendedName>
</protein>
<dbReference type="CDD" id="cd21377">
    <property type="entry name" value="CTWD_Cns1-like"/>
    <property type="match status" value="1"/>
</dbReference>
<dbReference type="InterPro" id="IPR019734">
    <property type="entry name" value="TPR_rpt"/>
</dbReference>
<gene>
    <name evidence="6" type="ORF">FisN_22Lh165</name>
</gene>
<accession>A0A1Z5JBU5</accession>
<dbReference type="PANTHER" id="PTHR46035">
    <property type="entry name" value="TETRATRICOPEPTIDE REPEAT PROTEIN 4"/>
    <property type="match status" value="1"/>
</dbReference>
<dbReference type="GO" id="GO:0005634">
    <property type="term" value="C:nucleus"/>
    <property type="evidence" value="ECO:0007669"/>
    <property type="project" value="TreeGrafter"/>
</dbReference>
<dbReference type="GO" id="GO:0006457">
    <property type="term" value="P:protein folding"/>
    <property type="evidence" value="ECO:0007669"/>
    <property type="project" value="TreeGrafter"/>
</dbReference>
<keyword evidence="1" id="KW-0677">Repeat</keyword>
<dbReference type="Proteomes" id="UP000198406">
    <property type="component" value="Unassembled WGS sequence"/>
</dbReference>
<dbReference type="GO" id="GO:0030544">
    <property type="term" value="F:Hsp70 protein binding"/>
    <property type="evidence" value="ECO:0007669"/>
    <property type="project" value="TreeGrafter"/>
</dbReference>
<keyword evidence="7" id="KW-1185">Reference proteome</keyword>
<evidence type="ECO:0000259" key="5">
    <source>
        <dbReference type="Pfam" id="PF18972"/>
    </source>
</evidence>
<dbReference type="SUPFAM" id="SSF48452">
    <property type="entry name" value="TPR-like"/>
    <property type="match status" value="1"/>
</dbReference>
<dbReference type="AlphaFoldDB" id="A0A1Z5JBU5"/>
<evidence type="ECO:0000256" key="3">
    <source>
        <dbReference type="ARBA" id="ARBA00023602"/>
    </source>
</evidence>
<dbReference type="InterPro" id="IPR011990">
    <property type="entry name" value="TPR-like_helical_dom_sf"/>
</dbReference>
<dbReference type="GO" id="GO:0051879">
    <property type="term" value="F:Hsp90 protein binding"/>
    <property type="evidence" value="ECO:0007669"/>
    <property type="project" value="InterPro"/>
</dbReference>